<dbReference type="STRING" id="332977.SAMN05421740_105117"/>
<dbReference type="OrthoDB" id="799828at2"/>
<gene>
    <name evidence="2" type="ORF">SAMN05421740_105117</name>
</gene>
<sequence length="92" mass="9719">MKNKNQSASPSRGEEGATPVQASHGQTANSWWVAIRQGLQLASQLVIASPVKLPAKVVTAAKYVSLALGIWDGMAGRQDTPSTPAEERHDAP</sequence>
<evidence type="ECO:0000313" key="3">
    <source>
        <dbReference type="Proteomes" id="UP000198916"/>
    </source>
</evidence>
<dbReference type="EMBL" id="FNZR01000005">
    <property type="protein sequence ID" value="SEL41649.1"/>
    <property type="molecule type" value="Genomic_DNA"/>
</dbReference>
<evidence type="ECO:0000313" key="2">
    <source>
        <dbReference type="EMBL" id="SEL41649.1"/>
    </source>
</evidence>
<evidence type="ECO:0000256" key="1">
    <source>
        <dbReference type="SAM" id="MobiDB-lite"/>
    </source>
</evidence>
<dbReference type="Proteomes" id="UP000198916">
    <property type="component" value="Unassembled WGS sequence"/>
</dbReference>
<organism evidence="2 3">
    <name type="scientific">Parapedobacter koreensis</name>
    <dbReference type="NCBI Taxonomy" id="332977"/>
    <lineage>
        <taxon>Bacteria</taxon>
        <taxon>Pseudomonadati</taxon>
        <taxon>Bacteroidota</taxon>
        <taxon>Sphingobacteriia</taxon>
        <taxon>Sphingobacteriales</taxon>
        <taxon>Sphingobacteriaceae</taxon>
        <taxon>Parapedobacter</taxon>
    </lineage>
</organism>
<reference evidence="3" key="1">
    <citation type="submission" date="2016-10" db="EMBL/GenBank/DDBJ databases">
        <authorList>
            <person name="Varghese N."/>
            <person name="Submissions S."/>
        </authorList>
    </citation>
    <scope>NUCLEOTIDE SEQUENCE [LARGE SCALE GENOMIC DNA]</scope>
    <source>
        <strain evidence="3">Jip14</strain>
    </source>
</reference>
<feature type="compositionally biased region" description="Polar residues" evidence="1">
    <location>
        <begin position="1"/>
        <end position="10"/>
    </location>
</feature>
<dbReference type="RefSeq" id="WP_090606196.1">
    <property type="nucleotide sequence ID" value="NZ_FNZR01000005.1"/>
</dbReference>
<proteinExistence type="predicted"/>
<accession>A0A1H7Q1F1</accession>
<feature type="region of interest" description="Disordered" evidence="1">
    <location>
        <begin position="1"/>
        <end position="26"/>
    </location>
</feature>
<keyword evidence="3" id="KW-1185">Reference proteome</keyword>
<name>A0A1H7Q1F1_9SPHI</name>
<dbReference type="AlphaFoldDB" id="A0A1H7Q1F1"/>
<protein>
    <submittedName>
        <fullName evidence="2">Uncharacterized protein</fullName>
    </submittedName>
</protein>